<accession>A0A6A7BZE6</accession>
<dbReference type="GO" id="GO:0043410">
    <property type="term" value="P:positive regulation of MAPK cascade"/>
    <property type="evidence" value="ECO:0007669"/>
    <property type="project" value="InterPro"/>
</dbReference>
<evidence type="ECO:0000256" key="4">
    <source>
        <dbReference type="ARBA" id="ARBA00023139"/>
    </source>
</evidence>
<dbReference type="GO" id="GO:0001919">
    <property type="term" value="P:regulation of receptor recycling"/>
    <property type="evidence" value="ECO:0007669"/>
    <property type="project" value="InterPro"/>
</dbReference>
<evidence type="ECO:0000256" key="2">
    <source>
        <dbReference type="ARBA" id="ARBA00022707"/>
    </source>
</evidence>
<organism evidence="7 8">
    <name type="scientific">Piedraia hortae CBS 480.64</name>
    <dbReference type="NCBI Taxonomy" id="1314780"/>
    <lineage>
        <taxon>Eukaryota</taxon>
        <taxon>Fungi</taxon>
        <taxon>Dikarya</taxon>
        <taxon>Ascomycota</taxon>
        <taxon>Pezizomycotina</taxon>
        <taxon>Dothideomycetes</taxon>
        <taxon>Dothideomycetidae</taxon>
        <taxon>Capnodiales</taxon>
        <taxon>Piedraiaceae</taxon>
        <taxon>Piedraia</taxon>
    </lineage>
</organism>
<evidence type="ECO:0000313" key="8">
    <source>
        <dbReference type="Proteomes" id="UP000799421"/>
    </source>
</evidence>
<keyword evidence="4" id="KW-0564">Palmitate</keyword>
<dbReference type="GO" id="GO:0016197">
    <property type="term" value="P:endosomal transport"/>
    <property type="evidence" value="ECO:0007669"/>
    <property type="project" value="InterPro"/>
</dbReference>
<gene>
    <name evidence="7" type="ORF">K470DRAFT_257850</name>
</gene>
<evidence type="ECO:0000256" key="1">
    <source>
        <dbReference type="ARBA" id="ARBA00004308"/>
    </source>
</evidence>
<evidence type="ECO:0000256" key="3">
    <source>
        <dbReference type="ARBA" id="ARBA00023136"/>
    </source>
</evidence>
<name>A0A6A7BZE6_9PEZI</name>
<reference evidence="7" key="1">
    <citation type="journal article" date="2020" name="Stud. Mycol.">
        <title>101 Dothideomycetes genomes: a test case for predicting lifestyles and emergence of pathogens.</title>
        <authorList>
            <person name="Haridas S."/>
            <person name="Albert R."/>
            <person name="Binder M."/>
            <person name="Bloem J."/>
            <person name="Labutti K."/>
            <person name="Salamov A."/>
            <person name="Andreopoulos B."/>
            <person name="Baker S."/>
            <person name="Barry K."/>
            <person name="Bills G."/>
            <person name="Bluhm B."/>
            <person name="Cannon C."/>
            <person name="Castanera R."/>
            <person name="Culley D."/>
            <person name="Daum C."/>
            <person name="Ezra D."/>
            <person name="Gonzalez J."/>
            <person name="Henrissat B."/>
            <person name="Kuo A."/>
            <person name="Liang C."/>
            <person name="Lipzen A."/>
            <person name="Lutzoni F."/>
            <person name="Magnuson J."/>
            <person name="Mondo S."/>
            <person name="Nolan M."/>
            <person name="Ohm R."/>
            <person name="Pangilinan J."/>
            <person name="Park H.-J."/>
            <person name="Ramirez L."/>
            <person name="Alfaro M."/>
            <person name="Sun H."/>
            <person name="Tritt A."/>
            <person name="Yoshinaga Y."/>
            <person name="Zwiers L.-H."/>
            <person name="Turgeon B."/>
            <person name="Goodwin S."/>
            <person name="Spatafora J."/>
            <person name="Crous P."/>
            <person name="Grigoriev I."/>
        </authorList>
    </citation>
    <scope>NUCLEOTIDE SEQUENCE</scope>
    <source>
        <strain evidence="7">CBS 480.64</strain>
    </source>
</reference>
<dbReference type="InterPro" id="IPR028209">
    <property type="entry name" value="LAMTOR1/MEH1"/>
</dbReference>
<dbReference type="GO" id="GO:0071230">
    <property type="term" value="P:cellular response to amino acid stimulus"/>
    <property type="evidence" value="ECO:0007669"/>
    <property type="project" value="InterPro"/>
</dbReference>
<dbReference type="GO" id="GO:0032008">
    <property type="term" value="P:positive regulation of TOR signaling"/>
    <property type="evidence" value="ECO:0007669"/>
    <property type="project" value="InterPro"/>
</dbReference>
<dbReference type="GO" id="GO:0031902">
    <property type="term" value="C:late endosome membrane"/>
    <property type="evidence" value="ECO:0007669"/>
    <property type="project" value="InterPro"/>
</dbReference>
<keyword evidence="5" id="KW-0449">Lipoprotein</keyword>
<keyword evidence="8" id="KW-1185">Reference proteome</keyword>
<protein>
    <submittedName>
        <fullName evidence="7">Uncharacterized protein</fullName>
    </submittedName>
</protein>
<dbReference type="GO" id="GO:0071986">
    <property type="term" value="C:Ragulator complex"/>
    <property type="evidence" value="ECO:0007669"/>
    <property type="project" value="InterPro"/>
</dbReference>
<dbReference type="GO" id="GO:0045121">
    <property type="term" value="C:membrane raft"/>
    <property type="evidence" value="ECO:0007669"/>
    <property type="project" value="InterPro"/>
</dbReference>
<keyword evidence="2" id="KW-0519">Myristate</keyword>
<dbReference type="Proteomes" id="UP000799421">
    <property type="component" value="Unassembled WGS sequence"/>
</dbReference>
<dbReference type="AlphaFoldDB" id="A0A6A7BZE6"/>
<proteinExistence type="predicted"/>
<dbReference type="SMART" id="SM01262">
    <property type="entry name" value="LAMTOR"/>
    <property type="match status" value="1"/>
</dbReference>
<sequence>MGICASCLGLGRHSSQYDEEDPLLDGSDHGQYGTLGDEADEGEQEEIRAEWEDMNRIVRRATDNMVDVVHSNMFSQSQQQLHDMSEPLDAEEAEWLKSIQAPTMEDAGKIEGLSSSSPLVFHISELRQ</sequence>
<keyword evidence="3" id="KW-0472">Membrane</keyword>
<dbReference type="EMBL" id="MU005980">
    <property type="protein sequence ID" value="KAF2860621.1"/>
    <property type="molecule type" value="Genomic_DNA"/>
</dbReference>
<dbReference type="OrthoDB" id="5299893at2759"/>
<comment type="subcellular location">
    <subcellularLocation>
        <location evidence="1">Endomembrane system</location>
    </subcellularLocation>
</comment>
<dbReference type="Pfam" id="PF15454">
    <property type="entry name" value="LAMTOR"/>
    <property type="match status" value="1"/>
</dbReference>
<evidence type="ECO:0000256" key="6">
    <source>
        <dbReference type="SAM" id="MobiDB-lite"/>
    </source>
</evidence>
<evidence type="ECO:0000256" key="5">
    <source>
        <dbReference type="ARBA" id="ARBA00023288"/>
    </source>
</evidence>
<evidence type="ECO:0000313" key="7">
    <source>
        <dbReference type="EMBL" id="KAF2860621.1"/>
    </source>
</evidence>
<feature type="region of interest" description="Disordered" evidence="6">
    <location>
        <begin position="15"/>
        <end position="44"/>
    </location>
</feature>